<evidence type="ECO:0000256" key="1">
    <source>
        <dbReference type="SAM" id="MobiDB-lite"/>
    </source>
</evidence>
<reference evidence="3 4" key="1">
    <citation type="submission" date="2020-03" db="EMBL/GenBank/DDBJ databases">
        <title>Sequencing the genomes of 1000 actinobacteria strains.</title>
        <authorList>
            <person name="Klenk H.-P."/>
        </authorList>
    </citation>
    <scope>NUCLEOTIDE SEQUENCE [LARGE SCALE GENOMIC DNA]</scope>
    <source>
        <strain evidence="3 4">DSM 18964</strain>
    </source>
</reference>
<feature type="signal peptide" evidence="2">
    <location>
        <begin position="1"/>
        <end position="27"/>
    </location>
</feature>
<dbReference type="PROSITE" id="PS51257">
    <property type="entry name" value="PROKAR_LIPOPROTEIN"/>
    <property type="match status" value="1"/>
</dbReference>
<dbReference type="Proteomes" id="UP000576792">
    <property type="component" value="Unassembled WGS sequence"/>
</dbReference>
<evidence type="ECO:0000313" key="4">
    <source>
        <dbReference type="Proteomes" id="UP000576792"/>
    </source>
</evidence>
<keyword evidence="4" id="KW-1185">Reference proteome</keyword>
<gene>
    <name evidence="3" type="ORF">BKA07_000876</name>
</gene>
<keyword evidence="2" id="KW-0732">Signal</keyword>
<protein>
    <recommendedName>
        <fullName evidence="5">Lipoprotein</fullName>
    </recommendedName>
</protein>
<feature type="chain" id="PRO_5039172464" description="Lipoprotein" evidence="2">
    <location>
        <begin position="28"/>
        <end position="230"/>
    </location>
</feature>
<dbReference type="AlphaFoldDB" id="A0A846S0Y6"/>
<evidence type="ECO:0000313" key="3">
    <source>
        <dbReference type="EMBL" id="NJC55841.1"/>
    </source>
</evidence>
<dbReference type="RefSeq" id="WP_167949807.1">
    <property type="nucleotide sequence ID" value="NZ_BAAAPQ010000026.1"/>
</dbReference>
<name>A0A846S0Y6_9MICO</name>
<sequence length="230" mass="24403">MINAAKVRTVVAGTALLSLLLSGCSVLQIRTAERDSGPVRVAVQEEAGEDPTTAPADDGAPEGMTPESVSLGTECPVEVGLAMADGWSEGTGTDGFHSFTRGTSVADRDVVVISCTQSYEDSPRSVVEAKKKFAFSEQGSTVASQRTGTLGAGYFWSFQGLLGPSEIMAIDKQPTLMYGTRIGYRANGRLVEIGIEMRALESEKEAAEEFEKMLPTVSVDGETIPAPRFK</sequence>
<evidence type="ECO:0000256" key="2">
    <source>
        <dbReference type="SAM" id="SignalP"/>
    </source>
</evidence>
<feature type="region of interest" description="Disordered" evidence="1">
    <location>
        <begin position="38"/>
        <end position="70"/>
    </location>
</feature>
<proteinExistence type="predicted"/>
<accession>A0A846S0Y6</accession>
<comment type="caution">
    <text evidence="3">The sequence shown here is derived from an EMBL/GenBank/DDBJ whole genome shotgun (WGS) entry which is preliminary data.</text>
</comment>
<dbReference type="EMBL" id="JAATJN010000001">
    <property type="protein sequence ID" value="NJC55841.1"/>
    <property type="molecule type" value="Genomic_DNA"/>
</dbReference>
<evidence type="ECO:0008006" key="5">
    <source>
        <dbReference type="Google" id="ProtNLM"/>
    </source>
</evidence>
<organism evidence="3 4">
    <name type="scientific">Brevibacterium marinum</name>
    <dbReference type="NCBI Taxonomy" id="418643"/>
    <lineage>
        <taxon>Bacteria</taxon>
        <taxon>Bacillati</taxon>
        <taxon>Actinomycetota</taxon>
        <taxon>Actinomycetes</taxon>
        <taxon>Micrococcales</taxon>
        <taxon>Brevibacteriaceae</taxon>
        <taxon>Brevibacterium</taxon>
    </lineage>
</organism>